<dbReference type="RefSeq" id="WP_345234983.1">
    <property type="nucleotide sequence ID" value="NZ_BAABGZ010000013.1"/>
</dbReference>
<evidence type="ECO:0000256" key="1">
    <source>
        <dbReference type="ARBA" id="ARBA00023125"/>
    </source>
</evidence>
<dbReference type="InterPro" id="IPR010998">
    <property type="entry name" value="Integrase_recombinase_N"/>
</dbReference>
<sequence>MSQPTGTPDYEPRLADHGGDMSKRWFIDYRIWDSDKQAYVRKQYTGMNKYTTLRERQRVAKKKLAEIKALLAQGYTAGAAPTVAAGLDIHKGTVLEAVQIVMFNKTSSGPGRSGEDYQRLVKRLQENPAPALASMPFRLVKPTHVLEFMTLLSNRPSFGPKSYNSYRDTLASVYKFFIKLEVIDKNPVQGVERRRVTDSAQHQPYTEAQRQLIRAELERRGEHQLLLFICFIYFCFIRSGGELRLLRVRDLLPDTILVPGARAKNGKAEHVAIPTKLEKVIQAHKLRSFPPDFYVFTKMQEPGPVPLGKNYFARRHRDILEAVGLAEENLTVYSYKHTGAINLYLATRDIELVRRHCRHAHAGITATYLRGLGALHDGAEVDAMPDF</sequence>
<dbReference type="Gene3D" id="1.10.443.10">
    <property type="entry name" value="Intergrase catalytic core"/>
    <property type="match status" value="1"/>
</dbReference>
<accession>A0ABP8I7E8</accession>
<reference evidence="4" key="1">
    <citation type="journal article" date="2019" name="Int. J. Syst. Evol. Microbiol.">
        <title>The Global Catalogue of Microorganisms (GCM) 10K type strain sequencing project: providing services to taxonomists for standard genome sequencing and annotation.</title>
        <authorList>
            <consortium name="The Broad Institute Genomics Platform"/>
            <consortium name="The Broad Institute Genome Sequencing Center for Infectious Disease"/>
            <person name="Wu L."/>
            <person name="Ma J."/>
        </authorList>
    </citation>
    <scope>NUCLEOTIDE SEQUENCE [LARGE SCALE GENOMIC DNA]</scope>
    <source>
        <strain evidence="4">JCM 17923</strain>
    </source>
</reference>
<dbReference type="InterPro" id="IPR011010">
    <property type="entry name" value="DNA_brk_join_enz"/>
</dbReference>
<dbReference type="PANTHER" id="PTHR30349">
    <property type="entry name" value="PHAGE INTEGRASE-RELATED"/>
    <property type="match status" value="1"/>
</dbReference>
<protein>
    <recommendedName>
        <fullName evidence="5">Site-specific integrase</fullName>
    </recommendedName>
</protein>
<proteinExistence type="predicted"/>
<keyword evidence="1" id="KW-0238">DNA-binding</keyword>
<organism evidence="3 4">
    <name type="scientific">Hymenobacter saemangeumensis</name>
    <dbReference type="NCBI Taxonomy" id="1084522"/>
    <lineage>
        <taxon>Bacteria</taxon>
        <taxon>Pseudomonadati</taxon>
        <taxon>Bacteroidota</taxon>
        <taxon>Cytophagia</taxon>
        <taxon>Cytophagales</taxon>
        <taxon>Hymenobacteraceae</taxon>
        <taxon>Hymenobacter</taxon>
    </lineage>
</organism>
<gene>
    <name evidence="3" type="ORF">GCM10023185_13090</name>
</gene>
<keyword evidence="2" id="KW-0233">DNA recombination</keyword>
<dbReference type="EMBL" id="BAABGZ010000013">
    <property type="protein sequence ID" value="GAA4352943.1"/>
    <property type="molecule type" value="Genomic_DNA"/>
</dbReference>
<dbReference type="CDD" id="cd00397">
    <property type="entry name" value="DNA_BRE_C"/>
    <property type="match status" value="1"/>
</dbReference>
<comment type="caution">
    <text evidence="3">The sequence shown here is derived from an EMBL/GenBank/DDBJ whole genome shotgun (WGS) entry which is preliminary data.</text>
</comment>
<dbReference type="Gene3D" id="1.10.150.130">
    <property type="match status" value="1"/>
</dbReference>
<name>A0ABP8I7E8_9BACT</name>
<evidence type="ECO:0000256" key="2">
    <source>
        <dbReference type="ARBA" id="ARBA00023172"/>
    </source>
</evidence>
<dbReference type="InterPro" id="IPR050090">
    <property type="entry name" value="Tyrosine_recombinase_XerCD"/>
</dbReference>
<evidence type="ECO:0000313" key="3">
    <source>
        <dbReference type="EMBL" id="GAA4352943.1"/>
    </source>
</evidence>
<evidence type="ECO:0008006" key="5">
    <source>
        <dbReference type="Google" id="ProtNLM"/>
    </source>
</evidence>
<dbReference type="Proteomes" id="UP001501153">
    <property type="component" value="Unassembled WGS sequence"/>
</dbReference>
<evidence type="ECO:0000313" key="4">
    <source>
        <dbReference type="Proteomes" id="UP001501153"/>
    </source>
</evidence>
<dbReference type="InterPro" id="IPR013762">
    <property type="entry name" value="Integrase-like_cat_sf"/>
</dbReference>
<keyword evidence="4" id="KW-1185">Reference proteome</keyword>
<dbReference type="SUPFAM" id="SSF56349">
    <property type="entry name" value="DNA breaking-rejoining enzymes"/>
    <property type="match status" value="1"/>
</dbReference>